<protein>
    <submittedName>
        <fullName evidence="1">Uncharacterized protein</fullName>
    </submittedName>
</protein>
<dbReference type="AlphaFoldDB" id="A0A085MRT8"/>
<organism evidence="1">
    <name type="scientific">Trichuris suis</name>
    <name type="common">pig whipworm</name>
    <dbReference type="NCBI Taxonomy" id="68888"/>
    <lineage>
        <taxon>Eukaryota</taxon>
        <taxon>Metazoa</taxon>
        <taxon>Ecdysozoa</taxon>
        <taxon>Nematoda</taxon>
        <taxon>Enoplea</taxon>
        <taxon>Dorylaimia</taxon>
        <taxon>Trichinellida</taxon>
        <taxon>Trichuridae</taxon>
        <taxon>Trichuris</taxon>
    </lineage>
</organism>
<reference evidence="1" key="1">
    <citation type="journal article" date="2014" name="Nat. Genet.">
        <title>Genome and transcriptome of the porcine whipworm Trichuris suis.</title>
        <authorList>
            <person name="Jex A.R."/>
            <person name="Nejsum P."/>
            <person name="Schwarz E.M."/>
            <person name="Hu L."/>
            <person name="Young N.D."/>
            <person name="Hall R.S."/>
            <person name="Korhonen P.K."/>
            <person name="Liao S."/>
            <person name="Thamsborg S."/>
            <person name="Xia J."/>
            <person name="Xu P."/>
            <person name="Wang S."/>
            <person name="Scheerlinck J.P."/>
            <person name="Hofmann A."/>
            <person name="Sternberg P.W."/>
            <person name="Wang J."/>
            <person name="Gasser R.B."/>
        </authorList>
    </citation>
    <scope>NUCLEOTIDE SEQUENCE [LARGE SCALE GENOMIC DNA]</scope>
    <source>
        <strain evidence="1">DCEP-RM93F</strain>
    </source>
</reference>
<accession>A0A085MRT8</accession>
<evidence type="ECO:0000313" key="1">
    <source>
        <dbReference type="EMBL" id="KFD59934.1"/>
    </source>
</evidence>
<dbReference type="EMBL" id="KL367713">
    <property type="protein sequence ID" value="KFD59934.1"/>
    <property type="molecule type" value="Genomic_DNA"/>
</dbReference>
<name>A0A085MRT8_9BILA</name>
<sequence>MLVVGEGFGFNTAMMRARVVGVEYCAVKKFAVRLRTREEVRLVIVPWRMGYGSLEDLSLRVEEDALRPGMIAFVGVGESGGLDLGDVLGESECGGGVLPVEGGLAKLSFSWHLILSVVRLDPYLSFKSVGTGMDQGMKWGDTRALYTGLKSPSRLSPESEGPDRCLDPCRIVSCTSCKDTLNRESGEL</sequence>
<proteinExistence type="predicted"/>
<gene>
    <name evidence="1" type="ORF">M514_27884</name>
</gene>
<dbReference type="Proteomes" id="UP000030758">
    <property type="component" value="Unassembled WGS sequence"/>
</dbReference>